<dbReference type="Pfam" id="PF02837">
    <property type="entry name" value="Glyco_hydro_2_N"/>
    <property type="match status" value="1"/>
</dbReference>
<dbReference type="InterPro" id="IPR036195">
    <property type="entry name" value="AbfB_ABD_sf"/>
</dbReference>
<dbReference type="InterPro" id="IPR051913">
    <property type="entry name" value="GH2_Domain-Containing"/>
</dbReference>
<dbReference type="GO" id="GO:0046556">
    <property type="term" value="F:alpha-L-arabinofuranosidase activity"/>
    <property type="evidence" value="ECO:0007669"/>
    <property type="project" value="InterPro"/>
</dbReference>
<name>A0A1I0A4T5_9BACT</name>
<dbReference type="Gene3D" id="2.60.120.260">
    <property type="entry name" value="Galactose-binding domain-like"/>
    <property type="match status" value="1"/>
</dbReference>
<proteinExistence type="inferred from homology"/>
<evidence type="ECO:0000256" key="1">
    <source>
        <dbReference type="ARBA" id="ARBA00007401"/>
    </source>
</evidence>
<evidence type="ECO:0000313" key="4">
    <source>
        <dbReference type="Proteomes" id="UP000199181"/>
    </source>
</evidence>
<dbReference type="SUPFAM" id="SSF49785">
    <property type="entry name" value="Galactose-binding domain-like"/>
    <property type="match status" value="1"/>
</dbReference>
<protein>
    <submittedName>
        <fullName evidence="3">Alpha-L-arabinofuranosidase B (ABFB) domain-containing protein</fullName>
    </submittedName>
</protein>
<accession>A0A1I0A4T5</accession>
<sequence length="176" mass="19240">MSDWQNLNGEWQFANASAGQAPPFNQTLAESVLVPFPIESALSGIQRRQDRMWYRRTFTLPSGWNGRRVQLHFGAVDWEATVYVNGQSVGSHKGGVDGFSFDITDRLKAGAANELIVGVSDPTSAGEQPVGKQRPGRYLRHFTSEVWIADGSGGGWNGNASFTTDVSWNVVAPWAP</sequence>
<dbReference type="GO" id="GO:0046373">
    <property type="term" value="P:L-arabinose metabolic process"/>
    <property type="evidence" value="ECO:0007669"/>
    <property type="project" value="InterPro"/>
</dbReference>
<feature type="domain" description="Glycosyl hydrolases family 2 sugar binding" evidence="2">
    <location>
        <begin position="34"/>
        <end position="119"/>
    </location>
</feature>
<dbReference type="EMBL" id="FOIJ01000001">
    <property type="protein sequence ID" value="SES88968.1"/>
    <property type="molecule type" value="Genomic_DNA"/>
</dbReference>
<dbReference type="AlphaFoldDB" id="A0A1I0A4T5"/>
<dbReference type="PANTHER" id="PTHR42732:SF2">
    <property type="entry name" value="BETA-MANNOSIDASE"/>
    <property type="match status" value="1"/>
</dbReference>
<comment type="similarity">
    <text evidence="1">Belongs to the glycosyl hydrolase 2 family.</text>
</comment>
<keyword evidence="4" id="KW-1185">Reference proteome</keyword>
<gene>
    <name evidence="3" type="ORF">SAMN05443639_101549</name>
</gene>
<organism evidence="3 4">
    <name type="scientific">Stigmatella erecta</name>
    <dbReference type="NCBI Taxonomy" id="83460"/>
    <lineage>
        <taxon>Bacteria</taxon>
        <taxon>Pseudomonadati</taxon>
        <taxon>Myxococcota</taxon>
        <taxon>Myxococcia</taxon>
        <taxon>Myxococcales</taxon>
        <taxon>Cystobacterineae</taxon>
        <taxon>Archangiaceae</taxon>
        <taxon>Stigmatella</taxon>
    </lineage>
</organism>
<dbReference type="InterPro" id="IPR008979">
    <property type="entry name" value="Galactose-bd-like_sf"/>
</dbReference>
<dbReference type="PANTHER" id="PTHR42732">
    <property type="entry name" value="BETA-GALACTOSIDASE"/>
    <property type="match status" value="1"/>
</dbReference>
<dbReference type="Proteomes" id="UP000199181">
    <property type="component" value="Unassembled WGS sequence"/>
</dbReference>
<dbReference type="SUPFAM" id="SSF110221">
    <property type="entry name" value="AbfB domain"/>
    <property type="match status" value="1"/>
</dbReference>
<evidence type="ECO:0000259" key="2">
    <source>
        <dbReference type="Pfam" id="PF02837"/>
    </source>
</evidence>
<reference evidence="4" key="1">
    <citation type="submission" date="2016-10" db="EMBL/GenBank/DDBJ databases">
        <authorList>
            <person name="Varghese N."/>
            <person name="Submissions S."/>
        </authorList>
    </citation>
    <scope>NUCLEOTIDE SEQUENCE [LARGE SCALE GENOMIC DNA]</scope>
    <source>
        <strain evidence="4">DSM 16858</strain>
    </source>
</reference>
<dbReference type="InterPro" id="IPR006104">
    <property type="entry name" value="Glyco_hydro_2_N"/>
</dbReference>
<evidence type="ECO:0000313" key="3">
    <source>
        <dbReference type="EMBL" id="SES88968.1"/>
    </source>
</evidence>